<keyword evidence="4" id="KW-0378">Hydrolase</keyword>
<gene>
    <name evidence="11" type="ORF">FLONG3_5793</name>
</gene>
<dbReference type="PANTHER" id="PTHR45626:SF17">
    <property type="entry name" value="HELICASE-LIKE TRANSCRIPTION FACTOR"/>
    <property type="match status" value="1"/>
</dbReference>
<feature type="compositionally biased region" description="Basic and acidic residues" evidence="8">
    <location>
        <begin position="26"/>
        <end position="42"/>
    </location>
</feature>
<dbReference type="PROSITE" id="PS51194">
    <property type="entry name" value="HELICASE_CTER"/>
    <property type="match status" value="1"/>
</dbReference>
<keyword evidence="6" id="KW-0862">Zinc</keyword>
<dbReference type="Pfam" id="PF00176">
    <property type="entry name" value="SNF2-rel_dom"/>
    <property type="match status" value="1"/>
</dbReference>
<feature type="domain" description="Helicase ATP-binding" evidence="9">
    <location>
        <begin position="332"/>
        <end position="544"/>
    </location>
</feature>
<dbReference type="AlphaFoldDB" id="A0A395SSL7"/>
<dbReference type="STRING" id="694270.A0A395SSL7"/>
<feature type="domain" description="Helicase C-terminal" evidence="10">
    <location>
        <begin position="913"/>
        <end position="1067"/>
    </location>
</feature>
<dbReference type="InterPro" id="IPR014001">
    <property type="entry name" value="Helicase_ATP-bd"/>
</dbReference>
<dbReference type="InterPro" id="IPR027417">
    <property type="entry name" value="P-loop_NTPase"/>
</dbReference>
<dbReference type="InterPro" id="IPR000330">
    <property type="entry name" value="SNF2_N"/>
</dbReference>
<evidence type="ECO:0000313" key="11">
    <source>
        <dbReference type="EMBL" id="RGP75109.1"/>
    </source>
</evidence>
<feature type="compositionally biased region" description="Basic and acidic residues" evidence="8">
    <location>
        <begin position="195"/>
        <end position="215"/>
    </location>
</feature>
<dbReference type="GO" id="GO:0004386">
    <property type="term" value="F:helicase activity"/>
    <property type="evidence" value="ECO:0007669"/>
    <property type="project" value="UniProtKB-KW"/>
</dbReference>
<keyword evidence="7" id="KW-0067">ATP-binding</keyword>
<sequence length="1099" mass="124699">METSSEPTGHQSSPTADKIPPTDGSLIKKEQNHTPQVKREDTDSTAVDMGKSHQLEPQATVIEFQNNISLDVDSEGEDNTEEDINSRDDGDFIPGDDSDTDTSDDDEDGDEQGSKAQLTAIEEASKELETLQREYGKLSIKKISGSELVDEECQRMKELEARITKIQGIKENLNSDQEPSKPKAKRFVAKTARAYWEHQQEKQAEKDEKKRKLDESPDGPNKSRKINDRGHPGGIMSTFETSKIGNSDDSAPVMKEITASTHAANFKQIMAGIPKEYDTRRTATQVKDVKSAPKSFGFRKVSAKDGKWLLKGMSTSLLNYQIVAASWMIMREAKGLHPSGGLLADDMGLGKTITCITTIIGHPPEKEDVKEFCKTTLIIADSPQAAKQWYSQIEEHGSTNSRQSLDDWTEIYRRKPDIEEDPEGKTIKKRRTRAWWECRKVVIATYRDILAQFPKKSEYKTLKGQWAGDDVGFTGALRGKLGPIFRTKWYRIILDEGHAIKNHESSTTRACWELRAKYRWVVSGTPLSNEILEFYPYLRFIGCQFACDRKTFRTHYEKSDQAVQNFEALVSMIMYRRKQDDKFLGCNLVTLPKAHTHDLWVPLSTWECVLNTVVNDKYETDLSNKQNEGEHKEKEDGDNGQLSGDVKDKSGAKEEPAEEDGDAKMEEEEADTKTAFGIRLAQCIRLRQISSHPFNFEQFLREDDREQEIRSTLDKLRTEVSQLTTTADRANLNEAISSKYLRGLETLEERTSDMFGDSEDIIKMVELVNNEHRLLDVTCKLCNQENPPEDATQSANCDHIYCGKCLLGNLQFYTVMKSNTRLTRAKPNKCHHDDCKAELGVGSPVKTLSCIEKAVKDLKGFKEPGEDSIGTRWSGDKLHHTSFFHATCGRLDINYDPAKMPLGAKVKSTASVILTWQYEAPEDRIIVFIEYTRTAKALGCVFEALGLNFVYYNQMATNKKKNLALDKFRNDPKCKVLVTSMKCGGQSLNLQVANRAIIVDIWWNKTVEDQAFKRIYRLGQTKETYLVRILARGGIDERVAKLQEAKEIVVASALQDDKHKPHFSKAMQLEMLFSTKDSQSLVHDMRREMEERKIQQRLG</sequence>
<accession>A0A395SSL7</accession>
<dbReference type="InterPro" id="IPR001650">
    <property type="entry name" value="Helicase_C-like"/>
</dbReference>
<feature type="compositionally biased region" description="Acidic residues" evidence="8">
    <location>
        <begin position="94"/>
        <end position="111"/>
    </location>
</feature>
<dbReference type="GO" id="GO:0006281">
    <property type="term" value="P:DNA repair"/>
    <property type="evidence" value="ECO:0007669"/>
    <property type="project" value="TreeGrafter"/>
</dbReference>
<dbReference type="SUPFAM" id="SSF57850">
    <property type="entry name" value="RING/U-box"/>
    <property type="match status" value="1"/>
</dbReference>
<dbReference type="InterPro" id="IPR050628">
    <property type="entry name" value="SNF2_RAD54_helicase_TF"/>
</dbReference>
<dbReference type="InterPro" id="IPR038718">
    <property type="entry name" value="SNF2-like_sf"/>
</dbReference>
<name>A0A395SSL7_9HYPO</name>
<evidence type="ECO:0000259" key="9">
    <source>
        <dbReference type="PROSITE" id="PS51192"/>
    </source>
</evidence>
<dbReference type="SMART" id="SM00487">
    <property type="entry name" value="DEXDc"/>
    <property type="match status" value="1"/>
</dbReference>
<evidence type="ECO:0000256" key="1">
    <source>
        <dbReference type="ARBA" id="ARBA00022723"/>
    </source>
</evidence>
<dbReference type="GO" id="GO:0016787">
    <property type="term" value="F:hydrolase activity"/>
    <property type="evidence" value="ECO:0007669"/>
    <property type="project" value="UniProtKB-KW"/>
</dbReference>
<dbReference type="CDD" id="cd18793">
    <property type="entry name" value="SF2_C_SNF"/>
    <property type="match status" value="1"/>
</dbReference>
<dbReference type="Gene3D" id="3.40.50.10810">
    <property type="entry name" value="Tandem AAA-ATPase domain"/>
    <property type="match status" value="1"/>
</dbReference>
<feature type="region of interest" description="Disordered" evidence="8">
    <location>
        <begin position="1"/>
        <end position="115"/>
    </location>
</feature>
<feature type="compositionally biased region" description="Polar residues" evidence="8">
    <location>
        <begin position="1"/>
        <end position="15"/>
    </location>
</feature>
<dbReference type="PROSITE" id="PS51192">
    <property type="entry name" value="HELICASE_ATP_BIND_1"/>
    <property type="match status" value="1"/>
</dbReference>
<keyword evidence="2" id="KW-0547">Nucleotide-binding</keyword>
<dbReference type="SMART" id="SM00490">
    <property type="entry name" value="HELICc"/>
    <property type="match status" value="1"/>
</dbReference>
<dbReference type="CDD" id="cd18008">
    <property type="entry name" value="DEXDc_SHPRH-like"/>
    <property type="match status" value="1"/>
</dbReference>
<feature type="compositionally biased region" description="Polar residues" evidence="8">
    <location>
        <begin position="238"/>
        <end position="247"/>
    </location>
</feature>
<dbReference type="InterPro" id="IPR017907">
    <property type="entry name" value="Znf_RING_CS"/>
</dbReference>
<keyword evidence="3" id="KW-0863">Zinc-finger</keyword>
<dbReference type="OrthoDB" id="448448at2759"/>
<evidence type="ECO:0000256" key="6">
    <source>
        <dbReference type="ARBA" id="ARBA00022833"/>
    </source>
</evidence>
<keyword evidence="12" id="KW-1185">Reference proteome</keyword>
<dbReference type="GO" id="GO:0008270">
    <property type="term" value="F:zinc ion binding"/>
    <property type="evidence" value="ECO:0007669"/>
    <property type="project" value="UniProtKB-KW"/>
</dbReference>
<evidence type="ECO:0000256" key="8">
    <source>
        <dbReference type="SAM" id="MobiDB-lite"/>
    </source>
</evidence>
<feature type="region of interest" description="Disordered" evidence="8">
    <location>
        <begin position="622"/>
        <end position="670"/>
    </location>
</feature>
<reference evidence="11 12" key="1">
    <citation type="journal article" date="2018" name="PLoS Pathog.">
        <title>Evolution of structural diversity of trichothecenes, a family of toxins produced by plant pathogenic and entomopathogenic fungi.</title>
        <authorList>
            <person name="Proctor R.H."/>
            <person name="McCormick S.P."/>
            <person name="Kim H.S."/>
            <person name="Cardoza R.E."/>
            <person name="Stanley A.M."/>
            <person name="Lindo L."/>
            <person name="Kelly A."/>
            <person name="Brown D.W."/>
            <person name="Lee T."/>
            <person name="Vaughan M.M."/>
            <person name="Alexander N.J."/>
            <person name="Busman M."/>
            <person name="Gutierrez S."/>
        </authorList>
    </citation>
    <scope>NUCLEOTIDE SEQUENCE [LARGE SCALE GENOMIC DNA]</scope>
    <source>
        <strain evidence="11 12">NRRL 20695</strain>
    </source>
</reference>
<evidence type="ECO:0000259" key="10">
    <source>
        <dbReference type="PROSITE" id="PS51194"/>
    </source>
</evidence>
<dbReference type="PANTHER" id="PTHR45626">
    <property type="entry name" value="TRANSCRIPTION TERMINATION FACTOR 2-RELATED"/>
    <property type="match status" value="1"/>
</dbReference>
<dbReference type="Gene3D" id="3.40.50.300">
    <property type="entry name" value="P-loop containing nucleotide triphosphate hydrolases"/>
    <property type="match status" value="1"/>
</dbReference>
<proteinExistence type="predicted"/>
<organism evidence="11 12">
    <name type="scientific">Fusarium longipes</name>
    <dbReference type="NCBI Taxonomy" id="694270"/>
    <lineage>
        <taxon>Eukaryota</taxon>
        <taxon>Fungi</taxon>
        <taxon>Dikarya</taxon>
        <taxon>Ascomycota</taxon>
        <taxon>Pezizomycotina</taxon>
        <taxon>Sordariomycetes</taxon>
        <taxon>Hypocreomycetidae</taxon>
        <taxon>Hypocreales</taxon>
        <taxon>Nectriaceae</taxon>
        <taxon>Fusarium</taxon>
    </lineage>
</organism>
<evidence type="ECO:0000313" key="12">
    <source>
        <dbReference type="Proteomes" id="UP000266234"/>
    </source>
</evidence>
<dbReference type="GO" id="GO:0008094">
    <property type="term" value="F:ATP-dependent activity, acting on DNA"/>
    <property type="evidence" value="ECO:0007669"/>
    <property type="project" value="TreeGrafter"/>
</dbReference>
<evidence type="ECO:0000256" key="7">
    <source>
        <dbReference type="ARBA" id="ARBA00022840"/>
    </source>
</evidence>
<evidence type="ECO:0000256" key="5">
    <source>
        <dbReference type="ARBA" id="ARBA00022806"/>
    </source>
</evidence>
<feature type="compositionally biased region" description="Acidic residues" evidence="8">
    <location>
        <begin position="656"/>
        <end position="670"/>
    </location>
</feature>
<dbReference type="GO" id="GO:0005524">
    <property type="term" value="F:ATP binding"/>
    <property type="evidence" value="ECO:0007669"/>
    <property type="project" value="UniProtKB-KW"/>
</dbReference>
<dbReference type="SUPFAM" id="SSF52540">
    <property type="entry name" value="P-loop containing nucleoside triphosphate hydrolases"/>
    <property type="match status" value="2"/>
</dbReference>
<keyword evidence="5" id="KW-0347">Helicase</keyword>
<comment type="caution">
    <text evidence="11">The sequence shown here is derived from an EMBL/GenBank/DDBJ whole genome shotgun (WGS) entry which is preliminary data.</text>
</comment>
<dbReference type="Pfam" id="PF00271">
    <property type="entry name" value="Helicase_C"/>
    <property type="match status" value="1"/>
</dbReference>
<dbReference type="GO" id="GO:0005634">
    <property type="term" value="C:nucleus"/>
    <property type="evidence" value="ECO:0007669"/>
    <property type="project" value="TreeGrafter"/>
</dbReference>
<feature type="region of interest" description="Disordered" evidence="8">
    <location>
        <begin position="168"/>
        <end position="247"/>
    </location>
</feature>
<evidence type="ECO:0000256" key="2">
    <source>
        <dbReference type="ARBA" id="ARBA00022741"/>
    </source>
</evidence>
<dbReference type="EMBL" id="PXOG01000124">
    <property type="protein sequence ID" value="RGP75109.1"/>
    <property type="molecule type" value="Genomic_DNA"/>
</dbReference>
<dbReference type="Proteomes" id="UP000266234">
    <property type="component" value="Unassembled WGS sequence"/>
</dbReference>
<dbReference type="PROSITE" id="PS00518">
    <property type="entry name" value="ZF_RING_1"/>
    <property type="match status" value="1"/>
</dbReference>
<protein>
    <recommendedName>
        <fullName evidence="13">DNA repair rad5</fullName>
    </recommendedName>
</protein>
<evidence type="ECO:0000256" key="4">
    <source>
        <dbReference type="ARBA" id="ARBA00022801"/>
    </source>
</evidence>
<feature type="compositionally biased region" description="Acidic residues" evidence="8">
    <location>
        <begin position="72"/>
        <end position="83"/>
    </location>
</feature>
<keyword evidence="1" id="KW-0479">Metal-binding</keyword>
<feature type="compositionally biased region" description="Basic and acidic residues" evidence="8">
    <location>
        <begin position="622"/>
        <end position="637"/>
    </location>
</feature>
<dbReference type="InterPro" id="IPR049730">
    <property type="entry name" value="SNF2/RAD54-like_C"/>
</dbReference>
<feature type="compositionally biased region" description="Basic and acidic residues" evidence="8">
    <location>
        <begin position="645"/>
        <end position="655"/>
    </location>
</feature>
<evidence type="ECO:0000256" key="3">
    <source>
        <dbReference type="ARBA" id="ARBA00022771"/>
    </source>
</evidence>
<evidence type="ECO:0008006" key="13">
    <source>
        <dbReference type="Google" id="ProtNLM"/>
    </source>
</evidence>